<evidence type="ECO:0000313" key="3">
    <source>
        <dbReference type="Proteomes" id="UP000028042"/>
    </source>
</evidence>
<dbReference type="KEGG" id="cpae:CPAST_c15340"/>
<evidence type="ECO:0000313" key="4">
    <source>
        <dbReference type="Proteomes" id="UP000030905"/>
    </source>
</evidence>
<proteinExistence type="predicted"/>
<evidence type="ECO:0000313" key="2">
    <source>
        <dbReference type="EMBL" id="KRU12396.1"/>
    </source>
</evidence>
<reference evidence="2 3" key="3">
    <citation type="journal article" name="Genome Announc.">
        <title>Improved Draft Genome Sequence of Clostridium pasteurianum Strain ATCC 6013 (DSM 525) Using a Hybrid Next-Generation Sequencing Approach.</title>
        <authorList>
            <person name="Pyne M.E."/>
            <person name="Utturkar S."/>
            <person name="Brown S.D."/>
            <person name="Moo-Young M."/>
            <person name="Chung D.A."/>
            <person name="Chou C.P."/>
        </authorList>
    </citation>
    <scope>NUCLEOTIDE SEQUENCE [LARGE SCALE GENOMIC DNA]</scope>
    <source>
        <strain evidence="2 3">ATCC 6013</strain>
    </source>
</reference>
<organism evidence="1 4">
    <name type="scientific">Clostridium pasteurianum DSM 525 = ATCC 6013</name>
    <dbReference type="NCBI Taxonomy" id="1262449"/>
    <lineage>
        <taxon>Bacteria</taxon>
        <taxon>Bacillati</taxon>
        <taxon>Bacillota</taxon>
        <taxon>Clostridia</taxon>
        <taxon>Eubacteriales</taxon>
        <taxon>Clostridiaceae</taxon>
        <taxon>Clostridium</taxon>
    </lineage>
</organism>
<dbReference type="RefSeq" id="WP_003447219.1">
    <property type="nucleotide sequence ID" value="NZ_ANZB01000014.1"/>
</dbReference>
<dbReference type="KEGG" id="cpat:CLPA_c15340"/>
<protein>
    <submittedName>
        <fullName evidence="1">Uncharacterized protein</fullName>
    </submittedName>
</protein>
<dbReference type="InterPro" id="IPR035903">
    <property type="entry name" value="HesB-like_dom_sf"/>
</dbReference>
<gene>
    <name evidence="1" type="ORF">CLPA_c15340</name>
    <name evidence="2" type="ORF">CP6013_01643</name>
</gene>
<keyword evidence="4" id="KW-1185">Reference proteome</keyword>
<dbReference type="SUPFAM" id="SSF89360">
    <property type="entry name" value="HesB-like domain"/>
    <property type="match status" value="1"/>
</dbReference>
<name>A0A0H3J2F0_CLOPA</name>
<reference evidence="2" key="2">
    <citation type="submission" date="2015-10" db="EMBL/GenBank/DDBJ databases">
        <title>Improved Draft Genome Sequence of Clostridium pasteurianum Strain ATCC 6013 (DSM 525) Using a Hybrid Next-Generation Sequencing Approach.</title>
        <authorList>
            <person name="Pyne M.E."/>
            <person name="Utturkar S.M."/>
            <person name="Brown S.D."/>
            <person name="Moo-Young M."/>
            <person name="Chung D.A."/>
            <person name="Chou P.C."/>
        </authorList>
    </citation>
    <scope>NUCLEOTIDE SEQUENCE</scope>
    <source>
        <strain evidence="2">ATCC 6013</strain>
    </source>
</reference>
<sequence>MNGTPKIEISEEAYTNLLMLLSQHREYNCVKFSYVSSCCKNAKIDIILDEISKEDFIKKYNDISIVYSQEIKDKIKNIHLKYENFTFMLKCEPFDKSLSSCSKNGCSGCSGCSKGCSQ</sequence>
<dbReference type="Proteomes" id="UP000030905">
    <property type="component" value="Chromosome"/>
</dbReference>
<dbReference type="PATRIC" id="fig|1262449.3.peg.3383"/>
<accession>A0A0H3J2F0</accession>
<dbReference type="Proteomes" id="UP000028042">
    <property type="component" value="Unassembled WGS sequence"/>
</dbReference>
<dbReference type="AlphaFoldDB" id="A0A0H3J2F0"/>
<dbReference type="eggNOG" id="ENOG502ZDD5">
    <property type="taxonomic scope" value="Bacteria"/>
</dbReference>
<dbReference type="EMBL" id="JPGY02000001">
    <property type="protein sequence ID" value="KRU12396.1"/>
    <property type="molecule type" value="Genomic_DNA"/>
</dbReference>
<reference evidence="1 4" key="1">
    <citation type="journal article" date="2015" name="Genome Announc.">
        <title>Complete Genome Sequence of the Nitrogen-Fixing and Solvent-Producing Clostridium pasteurianum DSM 525.</title>
        <authorList>
            <person name="Poehlein A."/>
            <person name="Grosse-Honebrink A."/>
            <person name="Zhang Y."/>
            <person name="Minton N.P."/>
            <person name="Daniel R."/>
        </authorList>
    </citation>
    <scope>NUCLEOTIDE SEQUENCE [LARGE SCALE GENOMIC DNA]</scope>
    <source>
        <strain evidence="1">DSM 525</strain>
        <strain evidence="4">DSM 525 / ATCC 6013</strain>
    </source>
</reference>
<dbReference type="EMBL" id="CP009268">
    <property type="protein sequence ID" value="AJA51597.1"/>
    <property type="molecule type" value="Genomic_DNA"/>
</dbReference>
<evidence type="ECO:0000313" key="1">
    <source>
        <dbReference type="EMBL" id="AJA51597.1"/>
    </source>
</evidence>